<feature type="transmembrane region" description="Helical" evidence="8">
    <location>
        <begin position="188"/>
        <end position="207"/>
    </location>
</feature>
<comment type="caution">
    <text evidence="10">The sequence shown here is derived from an EMBL/GenBank/DDBJ whole genome shotgun (WGS) entry which is preliminary data.</text>
</comment>
<accession>A0A2N8KAY2</accession>
<dbReference type="AlphaFoldDB" id="A0A2N8KAY2"/>
<keyword evidence="4" id="KW-1003">Cell membrane</keyword>
<evidence type="ECO:0000259" key="9">
    <source>
        <dbReference type="PROSITE" id="PS50928"/>
    </source>
</evidence>
<sequence length="217" mass="22652">MSPQLIDLLITSLLDTLLMVGVASAIAVVVGIPLGVVLTVTARGNMLENQSVNHVLGAIINATRSVPFVILMVAIIPFTRFVAQTSIGTTAAIVPLSVAAIPFMARIAENAMREVDPGLITAARAMGASPMQIILKVLLPESLPGLVAATVVTIVSLIGYSAMAGAIGGGGLGDLAIRYGYQRFQSDVMAAVVIVLIVLVQVVQSLGDRYVRRISHR</sequence>
<feature type="domain" description="ABC transmembrane type-1" evidence="9">
    <location>
        <begin position="13"/>
        <end position="207"/>
    </location>
</feature>
<evidence type="ECO:0000256" key="8">
    <source>
        <dbReference type="RuleBase" id="RU363032"/>
    </source>
</evidence>
<keyword evidence="6 8" id="KW-1133">Transmembrane helix</keyword>
<dbReference type="InterPro" id="IPR035906">
    <property type="entry name" value="MetI-like_sf"/>
</dbReference>
<comment type="subcellular location">
    <subcellularLocation>
        <location evidence="1 8">Cell membrane</location>
        <topology evidence="1 8">Multi-pass membrane protein</topology>
    </subcellularLocation>
</comment>
<dbReference type="GO" id="GO:0048473">
    <property type="term" value="P:D-methionine transmembrane transport"/>
    <property type="evidence" value="ECO:0007669"/>
    <property type="project" value="TreeGrafter"/>
</dbReference>
<dbReference type="Pfam" id="PF00528">
    <property type="entry name" value="BPD_transp_1"/>
    <property type="match status" value="1"/>
</dbReference>
<dbReference type="SUPFAM" id="SSF161098">
    <property type="entry name" value="MetI-like"/>
    <property type="match status" value="1"/>
</dbReference>
<dbReference type="RefSeq" id="WP_102775426.1">
    <property type="nucleotide sequence ID" value="NZ_POQS01000008.1"/>
</dbReference>
<evidence type="ECO:0000256" key="5">
    <source>
        <dbReference type="ARBA" id="ARBA00022692"/>
    </source>
</evidence>
<evidence type="ECO:0000256" key="2">
    <source>
        <dbReference type="ARBA" id="ARBA00007069"/>
    </source>
</evidence>
<keyword evidence="7 8" id="KW-0472">Membrane</keyword>
<feature type="transmembrane region" description="Helical" evidence="8">
    <location>
        <begin position="17"/>
        <end position="40"/>
    </location>
</feature>
<keyword evidence="5 8" id="KW-0812">Transmembrane</keyword>
<dbReference type="EMBL" id="POQS01000008">
    <property type="protein sequence ID" value="PND30626.1"/>
    <property type="molecule type" value="Genomic_DNA"/>
</dbReference>
<evidence type="ECO:0000256" key="6">
    <source>
        <dbReference type="ARBA" id="ARBA00022989"/>
    </source>
</evidence>
<dbReference type="Proteomes" id="UP000235994">
    <property type="component" value="Unassembled WGS sequence"/>
</dbReference>
<dbReference type="GO" id="GO:0005886">
    <property type="term" value="C:plasma membrane"/>
    <property type="evidence" value="ECO:0007669"/>
    <property type="project" value="UniProtKB-SubCell"/>
</dbReference>
<reference evidence="10 11" key="1">
    <citation type="submission" date="2018-01" db="EMBL/GenBank/DDBJ databases">
        <title>The draft genome of an aniline degradation strain ANB-1.</title>
        <authorList>
            <person name="Zhang L."/>
            <person name="Jiang J."/>
        </authorList>
    </citation>
    <scope>NUCLEOTIDE SEQUENCE [LARGE SCALE GENOMIC DNA]</scope>
    <source>
        <strain evidence="10 11">ANB-1</strain>
    </source>
</reference>
<dbReference type="InterPro" id="IPR000515">
    <property type="entry name" value="MetI-like"/>
</dbReference>
<organism evidence="10 11">
    <name type="scientific">Achromobacter pulmonis</name>
    <dbReference type="NCBI Taxonomy" id="1389932"/>
    <lineage>
        <taxon>Bacteria</taxon>
        <taxon>Pseudomonadati</taxon>
        <taxon>Pseudomonadota</taxon>
        <taxon>Betaproteobacteria</taxon>
        <taxon>Burkholderiales</taxon>
        <taxon>Alcaligenaceae</taxon>
        <taxon>Achromobacter</taxon>
    </lineage>
</organism>
<evidence type="ECO:0000256" key="3">
    <source>
        <dbReference type="ARBA" id="ARBA00022448"/>
    </source>
</evidence>
<evidence type="ECO:0000256" key="7">
    <source>
        <dbReference type="ARBA" id="ARBA00023136"/>
    </source>
</evidence>
<dbReference type="CDD" id="cd06261">
    <property type="entry name" value="TM_PBP2"/>
    <property type="match status" value="1"/>
</dbReference>
<feature type="transmembrane region" description="Helical" evidence="8">
    <location>
        <begin position="81"/>
        <end position="103"/>
    </location>
</feature>
<evidence type="ECO:0000256" key="4">
    <source>
        <dbReference type="ARBA" id="ARBA00022475"/>
    </source>
</evidence>
<dbReference type="PANTHER" id="PTHR30450:SF1">
    <property type="entry name" value="D-METHIONINE TRANSPORT SYSTEM PERMEASE PROTEIN METI-RELATED"/>
    <property type="match status" value="1"/>
</dbReference>
<comment type="similarity">
    <text evidence="2">Belongs to the binding-protein-dependent transport system permease family. CysTW subfamily.</text>
</comment>
<feature type="transmembrane region" description="Helical" evidence="8">
    <location>
        <begin position="146"/>
        <end position="168"/>
    </location>
</feature>
<dbReference type="InterPro" id="IPR051322">
    <property type="entry name" value="AA_ABC_Transporter_Permease"/>
</dbReference>
<dbReference type="FunFam" id="1.10.3720.10:FF:000002">
    <property type="entry name" value="D-methionine ABC transporter permease MetI"/>
    <property type="match status" value="1"/>
</dbReference>
<evidence type="ECO:0000313" key="11">
    <source>
        <dbReference type="Proteomes" id="UP000235994"/>
    </source>
</evidence>
<name>A0A2N8KAY2_9BURK</name>
<keyword evidence="11" id="KW-1185">Reference proteome</keyword>
<dbReference type="PROSITE" id="PS50928">
    <property type="entry name" value="ABC_TM1"/>
    <property type="match status" value="1"/>
</dbReference>
<dbReference type="PANTHER" id="PTHR30450">
    <property type="entry name" value="ABC TRANSPORTER PERMEASE"/>
    <property type="match status" value="1"/>
</dbReference>
<evidence type="ECO:0000313" key="10">
    <source>
        <dbReference type="EMBL" id="PND30626.1"/>
    </source>
</evidence>
<evidence type="ECO:0000256" key="1">
    <source>
        <dbReference type="ARBA" id="ARBA00004651"/>
    </source>
</evidence>
<protein>
    <submittedName>
        <fullName evidence="10">DL-methionine transporter permease subunit</fullName>
    </submittedName>
</protein>
<feature type="transmembrane region" description="Helical" evidence="8">
    <location>
        <begin position="52"/>
        <end position="75"/>
    </location>
</feature>
<gene>
    <name evidence="10" type="ORF">C1I89_26800</name>
</gene>
<proteinExistence type="inferred from homology"/>
<keyword evidence="3 8" id="KW-0813">Transport</keyword>
<dbReference type="NCBIfam" id="NF008049">
    <property type="entry name" value="PRK10782.1"/>
    <property type="match status" value="1"/>
</dbReference>
<dbReference type="Gene3D" id="1.10.3720.10">
    <property type="entry name" value="MetI-like"/>
    <property type="match status" value="1"/>
</dbReference>